<reference evidence="1 2" key="1">
    <citation type="journal article" date="2019" name="Nat. Ecol. Evol.">
        <title>Megaphylogeny resolves global patterns of mushroom evolution.</title>
        <authorList>
            <person name="Varga T."/>
            <person name="Krizsan K."/>
            <person name="Foldi C."/>
            <person name="Dima B."/>
            <person name="Sanchez-Garcia M."/>
            <person name="Sanchez-Ramirez S."/>
            <person name="Szollosi G.J."/>
            <person name="Szarkandi J.G."/>
            <person name="Papp V."/>
            <person name="Albert L."/>
            <person name="Andreopoulos W."/>
            <person name="Angelini C."/>
            <person name="Antonin V."/>
            <person name="Barry K.W."/>
            <person name="Bougher N.L."/>
            <person name="Buchanan P."/>
            <person name="Buyck B."/>
            <person name="Bense V."/>
            <person name="Catcheside P."/>
            <person name="Chovatia M."/>
            <person name="Cooper J."/>
            <person name="Damon W."/>
            <person name="Desjardin D."/>
            <person name="Finy P."/>
            <person name="Geml J."/>
            <person name="Haridas S."/>
            <person name="Hughes K."/>
            <person name="Justo A."/>
            <person name="Karasinski D."/>
            <person name="Kautmanova I."/>
            <person name="Kiss B."/>
            <person name="Kocsube S."/>
            <person name="Kotiranta H."/>
            <person name="LaButti K.M."/>
            <person name="Lechner B.E."/>
            <person name="Liimatainen K."/>
            <person name="Lipzen A."/>
            <person name="Lukacs Z."/>
            <person name="Mihaltcheva S."/>
            <person name="Morgado L.N."/>
            <person name="Niskanen T."/>
            <person name="Noordeloos M.E."/>
            <person name="Ohm R.A."/>
            <person name="Ortiz-Santana B."/>
            <person name="Ovrebo C."/>
            <person name="Racz N."/>
            <person name="Riley R."/>
            <person name="Savchenko A."/>
            <person name="Shiryaev A."/>
            <person name="Soop K."/>
            <person name="Spirin V."/>
            <person name="Szebenyi C."/>
            <person name="Tomsovsky M."/>
            <person name="Tulloss R.E."/>
            <person name="Uehling J."/>
            <person name="Grigoriev I.V."/>
            <person name="Vagvolgyi C."/>
            <person name="Papp T."/>
            <person name="Martin F.M."/>
            <person name="Miettinen O."/>
            <person name="Hibbett D.S."/>
            <person name="Nagy L.G."/>
        </authorList>
    </citation>
    <scope>NUCLEOTIDE SEQUENCE [LARGE SCALE GENOMIC DNA]</scope>
    <source>
        <strain evidence="1 2">NL-1719</strain>
    </source>
</reference>
<sequence length="1259" mass="141502">MALSAPPTCNSCCEACCNTLAHSGNPHNESGPSQPSPYALQNLLPVGTVHLSVVNDATPTLCTHNHAEDGWHPFQGSLFLGWLTRLADDALCGELDFLIKNRFLEATYQAYNENTVIIRIYLIPYDLRHVQGKLRIRKDAVLGPARRYLRKLLPLISQSKATWKGSEIEPFHPFMPNEEDSRTLSEIYGDLHSPIPVPPSQEDDIARRLLDFEDDLGGLGMRSTLYRYQRRTVAAMVQREKSTEDIHDPLFVAFKTIKEECFYIQPGTLQILRDCPKVAPTRGGLLCEELGTGKTVMVLGLVLSTLNQLPSPEVSIMDDRPILTPLAFRHFPSDEFHIARQRLYRDSDPPDPFRTSRVPSLVEILLHKMRTDPDITIPNTTTSGGACLFSKKLTLADALDSLPLGKLLQANTPFYHYYSGEPTLQYRTDRKATTPGPRVVYLSPATLIVVPANLISQWDREIQKHCEHPLRVFILRTGTRMPSVHSLASDYDIILMTYNRFTAEDAKKSVNKLHSLKSCECPEYPGYRIPDCKCKNKAGVSPLLQIRWKRLVIDEGHVSASLSTILTPFTKLLSVERRWIVTGTPTTNLLGLSLGGRSAEAEGVPDEDVDMDPTTTRDTLLAEAVTDPTQPEAQRQRRIWTKYDREDLLKLGNMITHFVAVPHLIAEPKLLVTNVIDPLLDANGPRPGSIQVLSQVMEMVMIRHRIEDVEAEVILPPIKHDSILLDLDPFAIKSYNASQATIVINAIDSQRTDQDYMFHPRNTDILQLTVKVMSQIMFWSISEDLYHADQLLQDELLHISTAVERSMPPEDMQLMKDAFRHLHIAAEDPLWRAMQMHEDVPYRVFGVNPLVFEGWSRMPKGEDSDANPTGFIHPDRLIKLRQHVNARPLATIPNLVEEGQLIAEEDIKIRRLYEESLRRKKSERRNKSNRQQDPNVTAKATTAAKRASATETLKEVQKELNTSLARADSEGQEQLSPSPPQPLPIQHNQASSGLVLSSPVITTRIGSSASSKLNYIIKEVLQYSPTEKFLIFSDSELSLAHIAEALELIGVKYLRFTTQVTPQFREQLVLTFETSETFRVFLMELKHGARGLNLISASRVIFCEPVWQADVESQAIKRAHRIGQTKSIHVKTLAIRGTAEENMVARREALRSNQGRLPKLTEEAGMRHFIANPKFIEETPTDLPVINVPLIKPPSAQTQGPSTSPPRIHFDIRSRAPADAGTSDASQRRVSVQGPVISDALPTTDPRPRKKKARAVRFA</sequence>
<keyword evidence="2" id="KW-1185">Reference proteome</keyword>
<dbReference type="EMBL" id="ML208705">
    <property type="protein sequence ID" value="TFK61006.1"/>
    <property type="molecule type" value="Genomic_DNA"/>
</dbReference>
<proteinExistence type="predicted"/>
<organism evidence="1 2">
    <name type="scientific">Pluteus cervinus</name>
    <dbReference type="NCBI Taxonomy" id="181527"/>
    <lineage>
        <taxon>Eukaryota</taxon>
        <taxon>Fungi</taxon>
        <taxon>Dikarya</taxon>
        <taxon>Basidiomycota</taxon>
        <taxon>Agaricomycotina</taxon>
        <taxon>Agaricomycetes</taxon>
        <taxon>Agaricomycetidae</taxon>
        <taxon>Agaricales</taxon>
        <taxon>Pluteineae</taxon>
        <taxon>Pluteaceae</taxon>
        <taxon>Pluteus</taxon>
    </lineage>
</organism>
<protein>
    <submittedName>
        <fullName evidence="1">Uncharacterized protein</fullName>
    </submittedName>
</protein>
<dbReference type="Proteomes" id="UP000308600">
    <property type="component" value="Unassembled WGS sequence"/>
</dbReference>
<evidence type="ECO:0000313" key="1">
    <source>
        <dbReference type="EMBL" id="TFK61006.1"/>
    </source>
</evidence>
<evidence type="ECO:0000313" key="2">
    <source>
        <dbReference type="Proteomes" id="UP000308600"/>
    </source>
</evidence>
<name>A0ACD3A5T3_9AGAR</name>
<accession>A0ACD3A5T3</accession>
<gene>
    <name evidence="1" type="ORF">BDN72DRAFT_850036</name>
</gene>